<evidence type="ECO:0000256" key="8">
    <source>
        <dbReference type="ARBA" id="ARBA00023242"/>
    </source>
</evidence>
<dbReference type="SUPFAM" id="SSF158832">
    <property type="entry name" value="Tex N-terminal region-like"/>
    <property type="match status" value="1"/>
</dbReference>
<evidence type="ECO:0000256" key="3">
    <source>
        <dbReference type="ARBA" id="ARBA00009253"/>
    </source>
</evidence>
<keyword evidence="16" id="KW-1185">Reference proteome</keyword>
<protein>
    <recommendedName>
        <fullName evidence="4 10">Transcription elongation factor Spt6</fullName>
    </recommendedName>
</protein>
<dbReference type="OrthoDB" id="995477at2759"/>
<dbReference type="Pfam" id="PF17674">
    <property type="entry name" value="HHH_9"/>
    <property type="match status" value="1"/>
</dbReference>
<evidence type="ECO:0000313" key="16">
    <source>
        <dbReference type="Proteomes" id="UP000193920"/>
    </source>
</evidence>
<dbReference type="Gene3D" id="3.30.505.10">
    <property type="entry name" value="SH2 domain"/>
    <property type="match status" value="2"/>
</dbReference>
<dbReference type="InterPro" id="IPR035019">
    <property type="entry name" value="Spt6_SH2_N"/>
</dbReference>
<dbReference type="PROSITE" id="PS50001">
    <property type="entry name" value="SH2"/>
    <property type="match status" value="1"/>
</dbReference>
<evidence type="ECO:0000256" key="10">
    <source>
        <dbReference type="PIRNR" id="PIRNR036947"/>
    </source>
</evidence>
<dbReference type="InterPro" id="IPR028088">
    <property type="entry name" value="Spt6_HTH_DNA-bd_dom"/>
</dbReference>
<dbReference type="GO" id="GO:0003677">
    <property type="term" value="F:DNA binding"/>
    <property type="evidence" value="ECO:0007669"/>
    <property type="project" value="InterPro"/>
</dbReference>
<dbReference type="GO" id="GO:0042393">
    <property type="term" value="F:histone binding"/>
    <property type="evidence" value="ECO:0007669"/>
    <property type="project" value="TreeGrafter"/>
</dbReference>
<dbReference type="SUPFAM" id="SSF47781">
    <property type="entry name" value="RuvA domain 2-like"/>
    <property type="match status" value="2"/>
</dbReference>
<dbReference type="InterPro" id="IPR032706">
    <property type="entry name" value="Spt6_HHH"/>
</dbReference>
<dbReference type="GO" id="GO:0140673">
    <property type="term" value="P:transcription elongation-coupled chromatin remodeling"/>
    <property type="evidence" value="ECO:0007669"/>
    <property type="project" value="InterPro"/>
</dbReference>
<accession>A0A1Y2A3H0</accession>
<dbReference type="SUPFAM" id="SSF53098">
    <property type="entry name" value="Ribonuclease H-like"/>
    <property type="match status" value="1"/>
</dbReference>
<dbReference type="Pfam" id="PF22706">
    <property type="entry name" value="Tex_central_region"/>
    <property type="match status" value="1"/>
</dbReference>
<dbReference type="SUPFAM" id="SSF55550">
    <property type="entry name" value="SH2 domain"/>
    <property type="match status" value="1"/>
</dbReference>
<dbReference type="PROSITE" id="PS50126">
    <property type="entry name" value="S1"/>
    <property type="match status" value="1"/>
</dbReference>
<dbReference type="InterPro" id="IPR036860">
    <property type="entry name" value="SH2_dom_sf"/>
</dbReference>
<dbReference type="Gene3D" id="1.10.10.2740">
    <property type="entry name" value="Spt6, Death-like domain"/>
    <property type="match status" value="1"/>
</dbReference>
<dbReference type="STRING" id="1754190.A0A1Y2A3H0"/>
<proteinExistence type="inferred from homology"/>
<comment type="function">
    <text evidence="10">Plays a role in maintenance of chromatin structure during RNA polymerase II transcription elongation thereby repressing transcription initiation from cryptic promoters. Mediates the reassembly of nucleosomes onto the promoters of at least a selected set of genes during repression; the nucleosome reassembly is essential for transcriptional repression.</text>
</comment>
<evidence type="ECO:0000256" key="6">
    <source>
        <dbReference type="ARBA" id="ARBA00022999"/>
    </source>
</evidence>
<comment type="function">
    <text evidence="9">Histone H3-H4 chaperone that plays a role in maintenance of chromatin structure during RNA polymerase II transcription elongation thereby repressing transcription initiation from cryptic promoters. Mediates the reassembly of nucleosomes onto the promoters of at least a selected set of genes during repression; the nucleosome reassembly is essential for transcriptional repression. Essential for viability.</text>
</comment>
<dbReference type="Pfam" id="PF14641">
    <property type="entry name" value="HTH_44"/>
    <property type="match status" value="1"/>
</dbReference>
<dbReference type="InterPro" id="IPR042066">
    <property type="entry name" value="Spt6_death-like"/>
</dbReference>
<evidence type="ECO:0000256" key="7">
    <source>
        <dbReference type="ARBA" id="ARBA00023163"/>
    </source>
</evidence>
<dbReference type="InterPro" id="IPR017072">
    <property type="entry name" value="TF_Spt6"/>
</dbReference>
<gene>
    <name evidence="15" type="ORF">LY90DRAFT_708376</name>
</gene>
<evidence type="ECO:0000313" key="15">
    <source>
        <dbReference type="EMBL" id="ORY16847.1"/>
    </source>
</evidence>
<feature type="region of interest" description="Disordered" evidence="12">
    <location>
        <begin position="1404"/>
        <end position="1428"/>
    </location>
</feature>
<dbReference type="GO" id="GO:0003746">
    <property type="term" value="F:translation elongation factor activity"/>
    <property type="evidence" value="ECO:0007669"/>
    <property type="project" value="UniProtKB-KW"/>
</dbReference>
<dbReference type="InterPro" id="IPR041692">
    <property type="entry name" value="HHH_9"/>
</dbReference>
<feature type="compositionally biased region" description="Acidic residues" evidence="12">
    <location>
        <begin position="27"/>
        <end position="36"/>
    </location>
</feature>
<dbReference type="Pfam" id="PF14632">
    <property type="entry name" value="SPT6_acidic"/>
    <property type="match status" value="1"/>
</dbReference>
<dbReference type="Pfam" id="PF14639">
    <property type="entry name" value="YqgF"/>
    <property type="match status" value="1"/>
</dbReference>
<dbReference type="InterPro" id="IPR035018">
    <property type="entry name" value="Spt6_SH2_C"/>
</dbReference>
<dbReference type="InterPro" id="IPR049540">
    <property type="entry name" value="Spt6-like_S1"/>
</dbReference>
<dbReference type="InterPro" id="IPR055179">
    <property type="entry name" value="Tex-like_central_region"/>
</dbReference>
<keyword evidence="15" id="KW-0648">Protein biosynthesis</keyword>
<evidence type="ECO:0000256" key="12">
    <source>
        <dbReference type="SAM" id="MobiDB-lite"/>
    </source>
</evidence>
<feature type="domain" description="S1 motif" evidence="14">
    <location>
        <begin position="1104"/>
        <end position="1178"/>
    </location>
</feature>
<dbReference type="PANTHER" id="PTHR10145:SF6">
    <property type="entry name" value="TRANSCRIPTION ELONGATION FACTOR SPT6"/>
    <property type="match status" value="1"/>
</dbReference>
<evidence type="ECO:0000259" key="13">
    <source>
        <dbReference type="PROSITE" id="PS50001"/>
    </source>
</evidence>
<dbReference type="GO" id="GO:0034728">
    <property type="term" value="P:nucleosome organization"/>
    <property type="evidence" value="ECO:0007669"/>
    <property type="project" value="TreeGrafter"/>
</dbReference>
<dbReference type="FunFam" id="1.10.10.2740:FF:000002">
    <property type="entry name" value="Transcription elongation factor Spt6"/>
    <property type="match status" value="1"/>
</dbReference>
<comment type="subcellular location">
    <subcellularLocation>
        <location evidence="2">Chromosome</location>
    </subcellularLocation>
    <subcellularLocation>
        <location evidence="1 10">Nucleus</location>
    </subcellularLocation>
</comment>
<dbReference type="InterPro" id="IPR000980">
    <property type="entry name" value="SH2"/>
</dbReference>
<dbReference type="Gene3D" id="1.10.10.650">
    <property type="entry name" value="RuvA domain 2-like"/>
    <property type="match status" value="1"/>
</dbReference>
<dbReference type="Pfam" id="PF14635">
    <property type="entry name" value="HHH_7"/>
    <property type="match status" value="1"/>
</dbReference>
<keyword evidence="7 10" id="KW-0804">Transcription</keyword>
<reference evidence="15 16" key="1">
    <citation type="submission" date="2016-08" db="EMBL/GenBank/DDBJ databases">
        <title>A Parts List for Fungal Cellulosomes Revealed by Comparative Genomics.</title>
        <authorList>
            <consortium name="DOE Joint Genome Institute"/>
            <person name="Haitjema C.H."/>
            <person name="Gilmore S.P."/>
            <person name="Henske J.K."/>
            <person name="Solomon K.V."/>
            <person name="De Groot R."/>
            <person name="Kuo A."/>
            <person name="Mondo S.J."/>
            <person name="Salamov A.A."/>
            <person name="Labutti K."/>
            <person name="Zhao Z."/>
            <person name="Chiniquy J."/>
            <person name="Barry K."/>
            <person name="Brewer H.M."/>
            <person name="Purvine S.O."/>
            <person name="Wright A.T."/>
            <person name="Boxma B."/>
            <person name="Van Alen T."/>
            <person name="Hackstein J.H."/>
            <person name="Baker S.E."/>
            <person name="Grigoriev I.V."/>
            <person name="O'Malley M.A."/>
        </authorList>
    </citation>
    <scope>NUCLEOTIDE SEQUENCE [LARGE SCALE GENOMIC DNA]</scope>
    <source>
        <strain evidence="15 16">G1</strain>
    </source>
</reference>
<comment type="caution">
    <text evidence="15">The sequence shown here is derived from an EMBL/GenBank/DDBJ whole genome shotgun (WGS) entry which is preliminary data.</text>
</comment>
<dbReference type="InterPro" id="IPR035420">
    <property type="entry name" value="Spt6_SH2"/>
</dbReference>
<feature type="compositionally biased region" description="Acidic residues" evidence="12">
    <location>
        <begin position="46"/>
        <end position="93"/>
    </location>
</feature>
<dbReference type="GO" id="GO:0005694">
    <property type="term" value="C:chromosome"/>
    <property type="evidence" value="ECO:0007669"/>
    <property type="project" value="UniProtKB-SubCell"/>
</dbReference>
<keyword evidence="8 10" id="KW-0539">Nucleus</keyword>
<dbReference type="Proteomes" id="UP000193920">
    <property type="component" value="Unassembled WGS sequence"/>
</dbReference>
<dbReference type="GO" id="GO:0031491">
    <property type="term" value="F:nucleosome binding"/>
    <property type="evidence" value="ECO:0007669"/>
    <property type="project" value="TreeGrafter"/>
</dbReference>
<dbReference type="Pfam" id="PF21710">
    <property type="entry name" value="Spt6_S1"/>
    <property type="match status" value="1"/>
</dbReference>
<dbReference type="FunFam" id="1.10.150.850:FF:000001">
    <property type="entry name" value="Transcription elongation factor spt6"/>
    <property type="match status" value="1"/>
</dbReference>
<dbReference type="InterPro" id="IPR010994">
    <property type="entry name" value="RuvA_2-like"/>
</dbReference>
<feature type="compositionally biased region" description="Acidic residues" evidence="12">
    <location>
        <begin position="183"/>
        <end position="194"/>
    </location>
</feature>
<evidence type="ECO:0000256" key="2">
    <source>
        <dbReference type="ARBA" id="ARBA00004286"/>
    </source>
</evidence>
<feature type="domain" description="SH2" evidence="13">
    <location>
        <begin position="1223"/>
        <end position="1321"/>
    </location>
</feature>
<sequence>MSEEENSDLDFSDNEVVRPRKSRKIYDDEEAEEEEDYPRHRRSYNSEEEEEEEEDEDDEDNEGDDIEETEEDKNFIVDDDGVEEVEEEEEDVEVSSHKKKKRKKHHSFKESDSENDLDDEDRMLIAENTGIEWQKPEEKRFKRLKKRRQETSVSSRDRAEEDLTKIFADEEDAEEGEIKPQEEDHEAYDDDDDDLKNFIDDDEDELTPEMKEQRAIERKEQKQFAKDIGESLGITDDSWYMIQQIFGDGSEYAYALDINDMQDIDDVNDINRDNPVRLKDVYEPDEIAEKLLTEEDDAIRIKDIPERLQLRYINNPPEGDELNRESAYITEKILRERPNNYQGAEGIIQSAIRDVLRFLREDNYEIPFIFSHRKDYWKGRLEDYELWKIYDYDEEFQAIESKIKLINSIYEGLCNNNSEAKEDRSITETLKKIDTMEKAQDLLEYIQIVYGDEAEDEIKSDEKSVKRPIRGRFYSKMKKAGVGEFVKLFHIKVRDLAVSISNEGTKAFFPEDEYELPEKMAEKFVVESNVYLKTPQQIINAAKSMLIQEISNEPLFKDYIRRLYERHAVINILPTDRGKREIDENHIYYQFKYIREKPIIELDKIVHLQVVKAEKEGLLKTELYLENEELRINQLCEHIISDSDNHNIFAKAWNDLRKEILTKALKDILFPMLADWLRSKIINEACIMIANHCMGKLEKNITKAPYNDRILKYYDSEGEYCKVVSLSWGDFNMNEAGLCVAVGSNGELLDHCKLEGLQNRNQSVAETSPGAETLKQFLLDHVPDIIIIGGWTPDVITNKMLEKVRKIAQDASSNLGLNKDIPVEIGDDNPAKIYMKSSRAKKEFPLLSPLMLYCISMARTVQDSLMEYASLCNSENEINLLRLDSLQTMVPETLMSQRFERAFINAISHIGVDINRAVQYPEYSNTLQFVSGLGKRKAANIISKISRSGGVLLSRSDLIHKNIVGANIFMNCASFLRIREKYFNQRRSDMFFDVLDDTRIHPEDYDLARKMAADALDIDDPIDDDENPSQHVEELMNGKAHRLDNLMLDDYAKELEMNIIHEPKKITLNQIKEELQNPYKEKRHQWQPLDPNEIFVMLTGENDDTLAEGMVVSVEITYAHGNTVKGILSSGIEVYISSDNLTGEKVYNVEDVVRAGDVLMGKILRIDKERFSVDVTTVPREVEEKSYIEHDEHWDYSEEEKDMNAMKAKKKATKRITRKIDHPYFKPFDYREAENYLSTRPRGEIVIRPSSKGNDHLAITWKIDDGVYQHLDIHEMDKESEYKLGKRFEVNGTEFSELDEVVVIYVEPMARWAEEMINHPKFKKGNLDEINTILDERTRNNPKMAAYQFCIAYKKPGYFYLAYKFNYDDRPKHEYVQLQPNGFVFRKKNFSSVDDIIKEFKRNPKGRIVHRDNRDNNQHYSHSHSQRH</sequence>
<feature type="compositionally biased region" description="Acidic residues" evidence="12">
    <location>
        <begin position="1"/>
        <end position="13"/>
    </location>
</feature>
<evidence type="ECO:0000259" key="14">
    <source>
        <dbReference type="PROSITE" id="PS50126"/>
    </source>
</evidence>
<evidence type="ECO:0000256" key="5">
    <source>
        <dbReference type="ARBA" id="ARBA00022454"/>
    </source>
</evidence>
<dbReference type="InterPro" id="IPR028083">
    <property type="entry name" value="Spt6_acidic_N_dom"/>
</dbReference>
<dbReference type="InterPro" id="IPR023323">
    <property type="entry name" value="Tex-like_dom_sf"/>
</dbReference>
<feature type="compositionally biased region" description="Basic and acidic residues" evidence="12">
    <location>
        <begin position="155"/>
        <end position="168"/>
    </location>
</feature>
<dbReference type="GO" id="GO:0008023">
    <property type="term" value="C:transcription elongation factor complex"/>
    <property type="evidence" value="ECO:0007669"/>
    <property type="project" value="TreeGrafter"/>
</dbReference>
<dbReference type="FunFam" id="3.30.505.10:FF:000056">
    <property type="entry name" value="Transcription elongation factor Spt6"/>
    <property type="match status" value="1"/>
</dbReference>
<dbReference type="EMBL" id="MCOG01000330">
    <property type="protein sequence ID" value="ORY16847.1"/>
    <property type="molecule type" value="Genomic_DNA"/>
</dbReference>
<dbReference type="Gene3D" id="3.30.420.140">
    <property type="entry name" value="YqgF/RNase H-like domain"/>
    <property type="match status" value="1"/>
</dbReference>
<evidence type="ECO:0000256" key="11">
    <source>
        <dbReference type="PROSITE-ProRule" id="PRU00191"/>
    </source>
</evidence>
<name>A0A1Y2A3H0_9FUNG</name>
<keyword evidence="6 11" id="KW-0727">SH2 domain</keyword>
<keyword evidence="5" id="KW-0158">Chromosome</keyword>
<dbReference type="InterPro" id="IPR023319">
    <property type="entry name" value="Tex-like_HTH_dom_sf"/>
</dbReference>
<dbReference type="InterPro" id="IPR012337">
    <property type="entry name" value="RNaseH-like_sf"/>
</dbReference>
<evidence type="ECO:0000256" key="4">
    <source>
        <dbReference type="ARBA" id="ARBA00020248"/>
    </source>
</evidence>
<feature type="region of interest" description="Disordered" evidence="12">
    <location>
        <begin position="1"/>
        <end position="194"/>
    </location>
</feature>
<organism evidence="15 16">
    <name type="scientific">Neocallimastix californiae</name>
    <dbReference type="NCBI Taxonomy" id="1754190"/>
    <lineage>
        <taxon>Eukaryota</taxon>
        <taxon>Fungi</taxon>
        <taxon>Fungi incertae sedis</taxon>
        <taxon>Chytridiomycota</taxon>
        <taxon>Chytridiomycota incertae sedis</taxon>
        <taxon>Neocallimastigomycetes</taxon>
        <taxon>Neocallimastigales</taxon>
        <taxon>Neocallimastigaceae</taxon>
        <taxon>Neocallimastix</taxon>
    </lineage>
</organism>
<dbReference type="PANTHER" id="PTHR10145">
    <property type="entry name" value="TRANSCRIPTION ELONGATION FACTOR SPT6"/>
    <property type="match status" value="1"/>
</dbReference>
<keyword evidence="15" id="KW-0251">Elongation factor</keyword>
<dbReference type="PIRSF" id="PIRSF036947">
    <property type="entry name" value="Spt6"/>
    <property type="match status" value="1"/>
</dbReference>
<evidence type="ECO:0000256" key="9">
    <source>
        <dbReference type="ARBA" id="ARBA00093389"/>
    </source>
</evidence>
<dbReference type="Gene3D" id="1.10.150.850">
    <property type="entry name" value="Spt6, helix-hairpin-helix domain"/>
    <property type="match status" value="1"/>
</dbReference>
<comment type="similarity">
    <text evidence="3 10">Belongs to the SPT6 family.</text>
</comment>
<dbReference type="InterPro" id="IPR037027">
    <property type="entry name" value="YqgF/RNaseH-like_dom_sf"/>
</dbReference>
<evidence type="ECO:0000256" key="1">
    <source>
        <dbReference type="ARBA" id="ARBA00004123"/>
    </source>
</evidence>
<dbReference type="Pfam" id="PF14633">
    <property type="entry name" value="SH2_2"/>
    <property type="match status" value="1"/>
</dbReference>
<dbReference type="CDD" id="cd09918">
    <property type="entry name" value="SH2_Nterm_SPT6_like"/>
    <property type="match status" value="1"/>
</dbReference>
<dbReference type="CDD" id="cd09928">
    <property type="entry name" value="SH2_Cterm_SPT6_like"/>
    <property type="match status" value="1"/>
</dbReference>
<dbReference type="InterPro" id="IPR028231">
    <property type="entry name" value="Spt6_YqgF"/>
</dbReference>
<dbReference type="Gene3D" id="1.10.3500.10">
    <property type="entry name" value="Tex N-terminal region-like"/>
    <property type="match status" value="1"/>
</dbReference>
<dbReference type="InterPro" id="IPR003029">
    <property type="entry name" value="S1_domain"/>
</dbReference>
<feature type="compositionally biased region" description="Basic residues" evidence="12">
    <location>
        <begin position="97"/>
        <end position="107"/>
    </location>
</feature>